<evidence type="ECO:0000256" key="2">
    <source>
        <dbReference type="ARBA" id="ARBA00022525"/>
    </source>
</evidence>
<dbReference type="AlphaFoldDB" id="A0A0K8RQ47"/>
<evidence type="ECO:0000256" key="4">
    <source>
        <dbReference type="ARBA" id="ARBA00023180"/>
    </source>
</evidence>
<dbReference type="EMBL" id="GADI01000627">
    <property type="protein sequence ID" value="JAA73181.1"/>
    <property type="molecule type" value="mRNA"/>
</dbReference>
<dbReference type="GO" id="GO:0005576">
    <property type="term" value="C:extracellular region"/>
    <property type="evidence" value="ECO:0007669"/>
    <property type="project" value="UniProtKB-SubCell"/>
</dbReference>
<name>A0A0K8RQ47_IXORI</name>
<reference evidence="6" key="1">
    <citation type="submission" date="2012-12" db="EMBL/GenBank/DDBJ databases">
        <title>Identification and characterization of a phenylalanine ammonia-lyase gene family in Isatis indigotica Fort.</title>
        <authorList>
            <person name="Liu Q."/>
            <person name="Chen J."/>
            <person name="Zhou X."/>
            <person name="Di P."/>
            <person name="Xiao Y."/>
            <person name="Xuan H."/>
            <person name="Zhang L."/>
            <person name="Chen W."/>
        </authorList>
    </citation>
    <scope>NUCLEOTIDE SEQUENCE</scope>
    <source>
        <tissue evidence="6">Salivary gland</tissue>
    </source>
</reference>
<protein>
    <submittedName>
        <fullName evidence="6">Putative ixodes 8-cys protein</fullName>
    </submittedName>
</protein>
<organism evidence="6">
    <name type="scientific">Ixodes ricinus</name>
    <name type="common">Common tick</name>
    <name type="synonym">Acarus ricinus</name>
    <dbReference type="NCBI Taxonomy" id="34613"/>
    <lineage>
        <taxon>Eukaryota</taxon>
        <taxon>Metazoa</taxon>
        <taxon>Ecdysozoa</taxon>
        <taxon>Arthropoda</taxon>
        <taxon>Chelicerata</taxon>
        <taxon>Arachnida</taxon>
        <taxon>Acari</taxon>
        <taxon>Parasitiformes</taxon>
        <taxon>Ixodida</taxon>
        <taxon>Ixodoidea</taxon>
        <taxon>Ixodidae</taxon>
        <taxon>Ixodinae</taxon>
        <taxon>Ixodes</taxon>
    </lineage>
</organism>
<sequence length="171" mass="19269">ALRDADPLPVVQWVSNGQEWTQLRTDYGGRKRRRETESLVAMKVVCIVLLFVIAAEAASNGRNSVVDASRGKNNTIEFKFPPYILNHYAFASSLVTMCENYTPTSEEKKRKSGTTYKPRINDLHVNFKECTFLCKRDFGNVTLELPAKTPCGPNKQTCENKEDCVPYIPGC</sequence>
<evidence type="ECO:0000256" key="1">
    <source>
        <dbReference type="ARBA" id="ARBA00004613"/>
    </source>
</evidence>
<dbReference type="Pfam" id="PF12115">
    <property type="entry name" value="Salp15"/>
    <property type="match status" value="1"/>
</dbReference>
<evidence type="ECO:0000256" key="5">
    <source>
        <dbReference type="ARBA" id="ARBA00034321"/>
    </source>
</evidence>
<keyword evidence="4" id="KW-0325">Glycoprotein</keyword>
<feature type="non-terminal residue" evidence="6">
    <location>
        <position position="1"/>
    </location>
</feature>
<dbReference type="InterPro" id="IPR021971">
    <property type="entry name" value="Salp15"/>
</dbReference>
<comment type="subcellular location">
    <subcellularLocation>
        <location evidence="1">Secreted</location>
    </subcellularLocation>
</comment>
<evidence type="ECO:0000256" key="3">
    <source>
        <dbReference type="ARBA" id="ARBA00022729"/>
    </source>
</evidence>
<comment type="similarity">
    <text evidence="5">Belongs to the salp15 family.</text>
</comment>
<keyword evidence="2" id="KW-0964">Secreted</keyword>
<proteinExistence type="evidence at transcript level"/>
<evidence type="ECO:0000313" key="6">
    <source>
        <dbReference type="EMBL" id="JAA73181.1"/>
    </source>
</evidence>
<accession>A0A0K8RQ47</accession>
<keyword evidence="3" id="KW-0732">Signal</keyword>